<feature type="transmembrane region" description="Helical" evidence="8">
    <location>
        <begin position="41"/>
        <end position="62"/>
    </location>
</feature>
<accession>A0ABS7KWT1</accession>
<name>A0ABS7KWT1_CLOSR</name>
<dbReference type="EMBL" id="JAIKTU010000005">
    <property type="protein sequence ID" value="MBY0755246.1"/>
    <property type="molecule type" value="Genomic_DNA"/>
</dbReference>
<evidence type="ECO:0000256" key="3">
    <source>
        <dbReference type="ARBA" id="ARBA00022448"/>
    </source>
</evidence>
<dbReference type="PANTHER" id="PTHR21716">
    <property type="entry name" value="TRANSMEMBRANE PROTEIN"/>
    <property type="match status" value="1"/>
</dbReference>
<evidence type="ECO:0000256" key="2">
    <source>
        <dbReference type="ARBA" id="ARBA00009773"/>
    </source>
</evidence>
<evidence type="ECO:0000256" key="6">
    <source>
        <dbReference type="ARBA" id="ARBA00022989"/>
    </source>
</evidence>
<evidence type="ECO:0000256" key="5">
    <source>
        <dbReference type="ARBA" id="ARBA00022692"/>
    </source>
</evidence>
<feature type="transmembrane region" description="Helical" evidence="8">
    <location>
        <begin position="12"/>
        <end position="35"/>
    </location>
</feature>
<dbReference type="Proteomes" id="UP001299068">
    <property type="component" value="Unassembled WGS sequence"/>
</dbReference>
<organism evidence="9 10">
    <name type="scientific">Clostridium sardiniense</name>
    <name type="common">Clostridium absonum</name>
    <dbReference type="NCBI Taxonomy" id="29369"/>
    <lineage>
        <taxon>Bacteria</taxon>
        <taxon>Bacillati</taxon>
        <taxon>Bacillota</taxon>
        <taxon>Clostridia</taxon>
        <taxon>Eubacteriales</taxon>
        <taxon>Clostridiaceae</taxon>
        <taxon>Clostridium</taxon>
    </lineage>
</organism>
<evidence type="ECO:0000313" key="10">
    <source>
        <dbReference type="Proteomes" id="UP001299068"/>
    </source>
</evidence>
<feature type="transmembrane region" description="Helical" evidence="8">
    <location>
        <begin position="289"/>
        <end position="310"/>
    </location>
</feature>
<proteinExistence type="inferred from homology"/>
<keyword evidence="7 8" id="KW-0472">Membrane</keyword>
<dbReference type="Pfam" id="PF01594">
    <property type="entry name" value="AI-2E_transport"/>
    <property type="match status" value="1"/>
</dbReference>
<dbReference type="PANTHER" id="PTHR21716:SF53">
    <property type="entry name" value="PERMEASE PERM-RELATED"/>
    <property type="match status" value="1"/>
</dbReference>
<feature type="transmembrane region" description="Helical" evidence="8">
    <location>
        <begin position="262"/>
        <end position="283"/>
    </location>
</feature>
<evidence type="ECO:0000256" key="7">
    <source>
        <dbReference type="ARBA" id="ARBA00023136"/>
    </source>
</evidence>
<evidence type="ECO:0000256" key="4">
    <source>
        <dbReference type="ARBA" id="ARBA00022475"/>
    </source>
</evidence>
<protein>
    <submittedName>
        <fullName evidence="9">AI-2E family transporter</fullName>
    </submittedName>
</protein>
<reference evidence="9 10" key="1">
    <citation type="journal article" date="2021" name="Cell Host Microbe">
        <title>in vivo commensal control of Clostridioides difficile virulence.</title>
        <authorList>
            <person name="Girinathan B.P."/>
            <person name="Dibenedetto N."/>
            <person name="Worley J.N."/>
            <person name="Peltier J."/>
            <person name="Arrieta-Ortiz M.L."/>
            <person name="Rupa Christinal Immanuel S."/>
            <person name="Lavin R."/>
            <person name="Delaney M.L."/>
            <person name="Cummins C."/>
            <person name="Hoffmann M."/>
            <person name="Luo Y."/>
            <person name="Gonzalez-Escalona N."/>
            <person name="Allard M."/>
            <person name="Onderdonk A.B."/>
            <person name="Gerber G.K."/>
            <person name="Sonenshein A.L."/>
            <person name="Baliga N."/>
            <person name="Dupuy B."/>
            <person name="Bry L."/>
        </authorList>
    </citation>
    <scope>NUCLEOTIDE SEQUENCE [LARGE SCALE GENOMIC DNA]</scope>
    <source>
        <strain evidence="9 10">DSM 599</strain>
    </source>
</reference>
<keyword evidence="6 8" id="KW-1133">Transmembrane helix</keyword>
<comment type="subcellular location">
    <subcellularLocation>
        <location evidence="1">Cell membrane</location>
        <topology evidence="1">Multi-pass membrane protein</topology>
    </subcellularLocation>
</comment>
<gene>
    <name evidence="9" type="ORF">K5V21_07235</name>
</gene>
<evidence type="ECO:0000256" key="8">
    <source>
        <dbReference type="SAM" id="Phobius"/>
    </source>
</evidence>
<evidence type="ECO:0000313" key="9">
    <source>
        <dbReference type="EMBL" id="MBY0755246.1"/>
    </source>
</evidence>
<dbReference type="InterPro" id="IPR002549">
    <property type="entry name" value="AI-2E-like"/>
</dbReference>
<feature type="transmembrane region" description="Helical" evidence="8">
    <location>
        <begin position="82"/>
        <end position="107"/>
    </location>
</feature>
<comment type="caution">
    <text evidence="9">The sequence shown here is derived from an EMBL/GenBank/DDBJ whole genome shotgun (WGS) entry which is preliminary data.</text>
</comment>
<keyword evidence="3" id="KW-0813">Transport</keyword>
<feature type="transmembrane region" description="Helical" evidence="8">
    <location>
        <begin position="346"/>
        <end position="364"/>
    </location>
</feature>
<feature type="transmembrane region" description="Helical" evidence="8">
    <location>
        <begin position="171"/>
        <end position="196"/>
    </location>
</feature>
<sequence>MKNINTKLKPYILLSTYIIVLAYVVLNISTVWTFFGKILGILSPFLTAIGIAFVLNIPMRLLEDKVFFFMDNSKKFPFLKSFKRPISIVVTLLLVVGLLATLITFIIPQLITSVSTLIDSVPSYVKSFEELVTNNLGSIAGFDKIWSDIINAWKDIFGFASQFLGFTINHIFNLTVSITSGVINFFLSIVFAIYMLSSKELLIFQCKKFLYAHLKKRHANKILKVGRVANETFQRFIGGQCTEAVIIGTLCCIGMLILRIPYALLIGFIVGITSLIPIFGAFIGTIPSALIILIINPIKAIIFLIFIIVLQQVEGNLIYPKVVGNSIGLSAIWVMFAMLVGGSLLGFLGLLLGIPLFAVIYKLIRENTNKRIYNKGLTFEDIDNK</sequence>
<comment type="similarity">
    <text evidence="2">Belongs to the autoinducer-2 exporter (AI-2E) (TC 2.A.86) family.</text>
</comment>
<dbReference type="RefSeq" id="WP_221860373.1">
    <property type="nucleotide sequence ID" value="NZ_JAIKTU010000005.1"/>
</dbReference>
<evidence type="ECO:0000256" key="1">
    <source>
        <dbReference type="ARBA" id="ARBA00004651"/>
    </source>
</evidence>
<keyword evidence="5 8" id="KW-0812">Transmembrane</keyword>
<keyword evidence="4" id="KW-1003">Cell membrane</keyword>
<keyword evidence="10" id="KW-1185">Reference proteome</keyword>